<keyword evidence="3" id="KW-1185">Reference proteome</keyword>
<protein>
    <submittedName>
        <fullName evidence="2">Putative lambda tail assembly protein gpI family</fullName>
    </submittedName>
</protein>
<reference evidence="2 3" key="1">
    <citation type="submission" date="2020-09" db="EMBL/GenBank/DDBJ databases">
        <authorList>
            <person name="Hogan T.J."/>
            <person name="Wilson M.E."/>
            <person name="Walker J.K."/>
            <person name="Johnson L."/>
            <person name="Sharma R."/>
            <person name="Grose J.H."/>
        </authorList>
    </citation>
    <scope>NUCLEOTIDE SEQUENCE [LARGE SCALE GENOMIC DNA]</scope>
</reference>
<keyword evidence="1" id="KW-0812">Transmembrane</keyword>
<evidence type="ECO:0000256" key="1">
    <source>
        <dbReference type="SAM" id="Phobius"/>
    </source>
</evidence>
<sequence length="203" mass="21071">MAKVYLHGNLKKYGECFEVFAPTFDKCLKIIMCQVDGLKKDIESGHFEFSKKSEVLSGNSEESASLEVFNYIRGASGHNDEFHITPAVAGAGSNGGIFTIVAGVVAVAAAFWTGGASIAAWSAATWGLAASGALMVISGVAAVSTKLPGATAPKATESSKNTAFSSIENVMGNGQVIPLLYGENMIGSMVVSQQIDTLPKAVD</sequence>
<feature type="transmembrane region" description="Helical" evidence="1">
    <location>
        <begin position="95"/>
        <end position="112"/>
    </location>
</feature>
<accession>A0A7T3NA67</accession>
<evidence type="ECO:0000313" key="3">
    <source>
        <dbReference type="Proteomes" id="UP000595656"/>
    </source>
</evidence>
<proteinExistence type="predicted"/>
<name>A0A7T3NA67_9CAUD</name>
<keyword evidence="1" id="KW-1133">Transmembrane helix</keyword>
<dbReference type="Proteomes" id="UP000595656">
    <property type="component" value="Segment"/>
</dbReference>
<dbReference type="EMBL" id="MW021763">
    <property type="protein sequence ID" value="QPX75137.1"/>
    <property type="molecule type" value="Genomic_DNA"/>
</dbReference>
<organism evidence="2 3">
    <name type="scientific">Serratia phage vB_SmaS_Bigdog</name>
    <dbReference type="NCBI Taxonomy" id="2777364"/>
    <lineage>
        <taxon>Viruses</taxon>
        <taxon>Duplodnaviria</taxon>
        <taxon>Heunggongvirae</taxon>
        <taxon>Uroviricota</taxon>
        <taxon>Caudoviricetes</taxon>
        <taxon>Bonzeevirus</taxon>
        <taxon>Bonzeevirus bigdog</taxon>
    </lineage>
</organism>
<feature type="transmembrane region" description="Helical" evidence="1">
    <location>
        <begin position="118"/>
        <end position="143"/>
    </location>
</feature>
<keyword evidence="1" id="KW-0472">Membrane</keyword>
<gene>
    <name evidence="2" type="ORF">BIGDOG_33</name>
</gene>
<evidence type="ECO:0000313" key="2">
    <source>
        <dbReference type="EMBL" id="QPX75137.1"/>
    </source>
</evidence>